<organism evidence="2 3">
    <name type="scientific">Mycena albidolilacea</name>
    <dbReference type="NCBI Taxonomy" id="1033008"/>
    <lineage>
        <taxon>Eukaryota</taxon>
        <taxon>Fungi</taxon>
        <taxon>Dikarya</taxon>
        <taxon>Basidiomycota</taxon>
        <taxon>Agaricomycotina</taxon>
        <taxon>Agaricomycetes</taxon>
        <taxon>Agaricomycetidae</taxon>
        <taxon>Agaricales</taxon>
        <taxon>Marasmiineae</taxon>
        <taxon>Mycenaceae</taxon>
        <taxon>Mycena</taxon>
    </lineage>
</organism>
<proteinExistence type="predicted"/>
<name>A0AAD6YY51_9AGAR</name>
<keyword evidence="3" id="KW-1185">Reference proteome</keyword>
<feature type="compositionally biased region" description="Acidic residues" evidence="1">
    <location>
        <begin position="108"/>
        <end position="117"/>
    </location>
</feature>
<feature type="compositionally biased region" description="Acidic residues" evidence="1">
    <location>
        <begin position="146"/>
        <end position="157"/>
    </location>
</feature>
<evidence type="ECO:0000313" key="2">
    <source>
        <dbReference type="EMBL" id="KAJ7301088.1"/>
    </source>
</evidence>
<feature type="compositionally biased region" description="Low complexity" evidence="1">
    <location>
        <begin position="1"/>
        <end position="19"/>
    </location>
</feature>
<evidence type="ECO:0000313" key="3">
    <source>
        <dbReference type="Proteomes" id="UP001218218"/>
    </source>
</evidence>
<dbReference type="Proteomes" id="UP001218218">
    <property type="component" value="Unassembled WGS sequence"/>
</dbReference>
<protein>
    <submittedName>
        <fullName evidence="2">Uncharacterized protein</fullName>
    </submittedName>
</protein>
<reference evidence="2" key="1">
    <citation type="submission" date="2023-03" db="EMBL/GenBank/DDBJ databases">
        <title>Massive genome expansion in bonnet fungi (Mycena s.s.) driven by repeated elements and novel gene families across ecological guilds.</title>
        <authorList>
            <consortium name="Lawrence Berkeley National Laboratory"/>
            <person name="Harder C.B."/>
            <person name="Miyauchi S."/>
            <person name="Viragh M."/>
            <person name="Kuo A."/>
            <person name="Thoen E."/>
            <person name="Andreopoulos B."/>
            <person name="Lu D."/>
            <person name="Skrede I."/>
            <person name="Drula E."/>
            <person name="Henrissat B."/>
            <person name="Morin E."/>
            <person name="Kohler A."/>
            <person name="Barry K."/>
            <person name="LaButti K."/>
            <person name="Morin E."/>
            <person name="Salamov A."/>
            <person name="Lipzen A."/>
            <person name="Mereny Z."/>
            <person name="Hegedus B."/>
            <person name="Baldrian P."/>
            <person name="Stursova M."/>
            <person name="Weitz H."/>
            <person name="Taylor A."/>
            <person name="Grigoriev I.V."/>
            <person name="Nagy L.G."/>
            <person name="Martin F."/>
            <person name="Kauserud H."/>
        </authorList>
    </citation>
    <scope>NUCLEOTIDE SEQUENCE</scope>
    <source>
        <strain evidence="2">CBHHK002</strain>
    </source>
</reference>
<dbReference type="AlphaFoldDB" id="A0AAD6YY51"/>
<feature type="compositionally biased region" description="Basic and acidic residues" evidence="1">
    <location>
        <begin position="171"/>
        <end position="242"/>
    </location>
</feature>
<dbReference type="EMBL" id="JARIHO010000144">
    <property type="protein sequence ID" value="KAJ7301088.1"/>
    <property type="molecule type" value="Genomic_DNA"/>
</dbReference>
<sequence>MRRSKSSPSTTPSATAAKAQNTVGFGTMPPKYPITGRPALPMNSPLRRSTRSTAPAPAKPKRGAKAKAAAPAAPSPPPPVATLPGSSKTRASKRRATAKKPPTPGSESESESEELPLDELISLPAGEEGDLGGTLPSGTTNKGAALDEDDAGDGNDTPEDRARSVSQSPPHENEHTASPRPESERATSPRSENERTVSPRSENERTVSPRSEDERTLSPRSEDKRTVSPRPETERPETERSPPPHLIIPHIASN</sequence>
<feature type="region of interest" description="Disordered" evidence="1">
    <location>
        <begin position="1"/>
        <end position="254"/>
    </location>
</feature>
<evidence type="ECO:0000256" key="1">
    <source>
        <dbReference type="SAM" id="MobiDB-lite"/>
    </source>
</evidence>
<comment type="caution">
    <text evidence="2">The sequence shown here is derived from an EMBL/GenBank/DDBJ whole genome shotgun (WGS) entry which is preliminary data.</text>
</comment>
<gene>
    <name evidence="2" type="ORF">DFH08DRAFT_979089</name>
</gene>
<accession>A0AAD6YY51</accession>